<evidence type="ECO:0000313" key="3">
    <source>
        <dbReference type="EMBL" id="MDA3731162.1"/>
    </source>
</evidence>
<organism evidence="3 4">
    <name type="scientific">Holtiella tumoricola</name>
    <dbReference type="NCBI Taxonomy" id="3018743"/>
    <lineage>
        <taxon>Bacteria</taxon>
        <taxon>Bacillati</taxon>
        <taxon>Bacillota</taxon>
        <taxon>Clostridia</taxon>
        <taxon>Lachnospirales</taxon>
        <taxon>Cellulosilyticaceae</taxon>
        <taxon>Holtiella</taxon>
    </lineage>
</organism>
<feature type="transmembrane region" description="Helical" evidence="1">
    <location>
        <begin position="140"/>
        <end position="163"/>
    </location>
</feature>
<keyword evidence="1" id="KW-1133">Transmembrane helix</keyword>
<dbReference type="Proteomes" id="UP001169242">
    <property type="component" value="Unassembled WGS sequence"/>
</dbReference>
<dbReference type="EMBL" id="JAQIFT010000028">
    <property type="protein sequence ID" value="MDA3731162.1"/>
    <property type="molecule type" value="Genomic_DNA"/>
</dbReference>
<accession>A0AA42J067</accession>
<gene>
    <name evidence="3" type="ORF">PBV87_06625</name>
</gene>
<keyword evidence="4" id="KW-1185">Reference proteome</keyword>
<evidence type="ECO:0000256" key="1">
    <source>
        <dbReference type="SAM" id="Phobius"/>
    </source>
</evidence>
<feature type="transmembrane region" description="Helical" evidence="1">
    <location>
        <begin position="42"/>
        <end position="62"/>
    </location>
</feature>
<feature type="domain" description="DZANK-type" evidence="2">
    <location>
        <begin position="72"/>
        <end position="115"/>
    </location>
</feature>
<feature type="transmembrane region" description="Helical" evidence="1">
    <location>
        <begin position="7"/>
        <end position="30"/>
    </location>
</feature>
<reference evidence="3" key="1">
    <citation type="journal article" date="2023" name="Int. J. Syst. Evol. Microbiol.">
        <title>&lt;i&gt;Holtiella tumoricola&lt;/i&gt; gen. nov. sp. nov., isolated from a human clinical sample.</title>
        <authorList>
            <person name="Allen-Vercoe E."/>
            <person name="Daigneault M.C."/>
            <person name="Vancuren S.J."/>
            <person name="Cochrane K."/>
            <person name="O'Neal L.L."/>
            <person name="Sankaranarayanan K."/>
            <person name="Lawson P.A."/>
        </authorList>
    </citation>
    <scope>NUCLEOTIDE SEQUENCE</scope>
    <source>
        <strain evidence="3">CC70A</strain>
    </source>
</reference>
<evidence type="ECO:0000259" key="2">
    <source>
        <dbReference type="Pfam" id="PF12773"/>
    </source>
</evidence>
<comment type="caution">
    <text evidence="3">The sequence shown here is derived from an EMBL/GenBank/DDBJ whole genome shotgun (WGS) entry which is preliminary data.</text>
</comment>
<dbReference type="Pfam" id="PF12773">
    <property type="entry name" value="DZR"/>
    <property type="match status" value="1"/>
</dbReference>
<dbReference type="AlphaFoldDB" id="A0AA42J067"/>
<proteinExistence type="predicted"/>
<keyword evidence="1" id="KW-0812">Transmembrane</keyword>
<dbReference type="RefSeq" id="WP_271011592.1">
    <property type="nucleotide sequence ID" value="NZ_JAQIFT010000028.1"/>
</dbReference>
<protein>
    <submittedName>
        <fullName evidence="3">Zinc ribbon domain-containing protein</fullName>
    </submittedName>
</protein>
<keyword evidence="1" id="KW-0472">Membrane</keyword>
<evidence type="ECO:0000313" key="4">
    <source>
        <dbReference type="Proteomes" id="UP001169242"/>
    </source>
</evidence>
<dbReference type="InterPro" id="IPR025874">
    <property type="entry name" value="DZR"/>
</dbReference>
<name>A0AA42J067_9FIRM</name>
<sequence length="279" mass="30340">MVGSIVMTLMLAAIMVIPIGLMIALGVVVYKDAKAHHMSAGLWTAVAILAPNFIGVIIYLVVRSNQEKIYTCSNCGVDVKEDYNMCPNCKSVFEKICHVCKRAINNDVAYCPYCGTEVDEAEQVQTATKVSKKTNIVKPLAIIGGIFLAFALILFVGMFSMAIASGEFNNSTSVSVMSYEVSMGEHLKAGFKYNEGRDSIKLDRQVGEVVGLEGVMNVTKGNITLDIFNPKGEKVYTEKYEASDVEQPVNIQLEAQDSGKYKVALTISKASGSYDIRGN</sequence>